<feature type="compositionally biased region" description="Polar residues" evidence="1">
    <location>
        <begin position="29"/>
        <end position="45"/>
    </location>
</feature>
<dbReference type="HOGENOM" id="CLU_2795425_0_0_1"/>
<keyword evidence="3" id="KW-1185">Reference proteome</keyword>
<evidence type="ECO:0000256" key="1">
    <source>
        <dbReference type="SAM" id="MobiDB-lite"/>
    </source>
</evidence>
<dbReference type="InParanoid" id="A0A0C3ED67"/>
<evidence type="ECO:0000313" key="2">
    <source>
        <dbReference type="EMBL" id="KIM65866.1"/>
    </source>
</evidence>
<organism evidence="2 3">
    <name type="scientific">Scleroderma citrinum Foug A</name>
    <dbReference type="NCBI Taxonomy" id="1036808"/>
    <lineage>
        <taxon>Eukaryota</taxon>
        <taxon>Fungi</taxon>
        <taxon>Dikarya</taxon>
        <taxon>Basidiomycota</taxon>
        <taxon>Agaricomycotina</taxon>
        <taxon>Agaricomycetes</taxon>
        <taxon>Agaricomycetidae</taxon>
        <taxon>Boletales</taxon>
        <taxon>Sclerodermatineae</taxon>
        <taxon>Sclerodermataceae</taxon>
        <taxon>Scleroderma</taxon>
    </lineage>
</organism>
<evidence type="ECO:0000313" key="3">
    <source>
        <dbReference type="Proteomes" id="UP000053989"/>
    </source>
</evidence>
<dbReference type="AlphaFoldDB" id="A0A0C3ED67"/>
<accession>A0A0C3ED67</accession>
<feature type="region of interest" description="Disordered" evidence="1">
    <location>
        <begin position="1"/>
        <end position="68"/>
    </location>
</feature>
<name>A0A0C3ED67_9AGAM</name>
<dbReference type="EMBL" id="KN822020">
    <property type="protein sequence ID" value="KIM65866.1"/>
    <property type="molecule type" value="Genomic_DNA"/>
</dbReference>
<sequence length="68" mass="7854">MWRSCSRKSARYRDTKRINQSSDTSSSSPRQIKPTSTNPHASNQYLRRHNLGMLPKVLETRGKKILPV</sequence>
<dbReference type="Proteomes" id="UP000053989">
    <property type="component" value="Unassembled WGS sequence"/>
</dbReference>
<protein>
    <submittedName>
        <fullName evidence="2">Uncharacterized protein</fullName>
    </submittedName>
</protein>
<gene>
    <name evidence="2" type="ORF">SCLCIDRAFT_1211875</name>
</gene>
<reference evidence="2 3" key="1">
    <citation type="submission" date="2014-04" db="EMBL/GenBank/DDBJ databases">
        <authorList>
            <consortium name="DOE Joint Genome Institute"/>
            <person name="Kuo A."/>
            <person name="Kohler A."/>
            <person name="Nagy L.G."/>
            <person name="Floudas D."/>
            <person name="Copeland A."/>
            <person name="Barry K.W."/>
            <person name="Cichocki N."/>
            <person name="Veneault-Fourrey C."/>
            <person name="LaButti K."/>
            <person name="Lindquist E.A."/>
            <person name="Lipzen A."/>
            <person name="Lundell T."/>
            <person name="Morin E."/>
            <person name="Murat C."/>
            <person name="Sun H."/>
            <person name="Tunlid A."/>
            <person name="Henrissat B."/>
            <person name="Grigoriev I.V."/>
            <person name="Hibbett D.S."/>
            <person name="Martin F."/>
            <person name="Nordberg H.P."/>
            <person name="Cantor M.N."/>
            <person name="Hua S.X."/>
        </authorList>
    </citation>
    <scope>NUCLEOTIDE SEQUENCE [LARGE SCALE GENOMIC DNA]</scope>
    <source>
        <strain evidence="2 3">Foug A</strain>
    </source>
</reference>
<reference evidence="3" key="2">
    <citation type="submission" date="2015-01" db="EMBL/GenBank/DDBJ databases">
        <title>Evolutionary Origins and Diversification of the Mycorrhizal Mutualists.</title>
        <authorList>
            <consortium name="DOE Joint Genome Institute"/>
            <consortium name="Mycorrhizal Genomics Consortium"/>
            <person name="Kohler A."/>
            <person name="Kuo A."/>
            <person name="Nagy L.G."/>
            <person name="Floudas D."/>
            <person name="Copeland A."/>
            <person name="Barry K.W."/>
            <person name="Cichocki N."/>
            <person name="Veneault-Fourrey C."/>
            <person name="LaButti K."/>
            <person name="Lindquist E.A."/>
            <person name="Lipzen A."/>
            <person name="Lundell T."/>
            <person name="Morin E."/>
            <person name="Murat C."/>
            <person name="Riley R."/>
            <person name="Ohm R."/>
            <person name="Sun H."/>
            <person name="Tunlid A."/>
            <person name="Henrissat B."/>
            <person name="Grigoriev I.V."/>
            <person name="Hibbett D.S."/>
            <person name="Martin F."/>
        </authorList>
    </citation>
    <scope>NUCLEOTIDE SEQUENCE [LARGE SCALE GENOMIC DNA]</scope>
    <source>
        <strain evidence="3">Foug A</strain>
    </source>
</reference>
<proteinExistence type="predicted"/>
<feature type="compositionally biased region" description="Basic residues" evidence="1">
    <location>
        <begin position="1"/>
        <end position="10"/>
    </location>
</feature>